<evidence type="ECO:0000256" key="1">
    <source>
        <dbReference type="SAM" id="SignalP"/>
    </source>
</evidence>
<feature type="chain" id="PRO_5018039570" evidence="1">
    <location>
        <begin position="20"/>
        <end position="155"/>
    </location>
</feature>
<dbReference type="Proteomes" id="UP000281474">
    <property type="component" value="Unassembled WGS sequence"/>
</dbReference>
<gene>
    <name evidence="2" type="ORF">D5018_16825</name>
</gene>
<sequence>MKNIFLSVLVVIFPLMANAANSKYGDWMVVSSSQTVTASSQSTNQPKRSLIFTCGVNGKSCSISITEPSECKTDGVNEVALLADDNYFPLLMKCNNNQLSASYSQLDMAMVFDALKDAASVLNIRFSDGASNDFSLKGLGKAVNVLEGHQNNFSS</sequence>
<organism evidence="2 3">
    <name type="scientific">Parashewanella curva</name>
    <dbReference type="NCBI Taxonomy" id="2338552"/>
    <lineage>
        <taxon>Bacteria</taxon>
        <taxon>Pseudomonadati</taxon>
        <taxon>Pseudomonadota</taxon>
        <taxon>Gammaproteobacteria</taxon>
        <taxon>Alteromonadales</taxon>
        <taxon>Shewanellaceae</taxon>
        <taxon>Parashewanella</taxon>
    </lineage>
</organism>
<comment type="caution">
    <text evidence="2">The sequence shown here is derived from an EMBL/GenBank/DDBJ whole genome shotgun (WGS) entry which is preliminary data.</text>
</comment>
<keyword evidence="3" id="KW-1185">Reference proteome</keyword>
<reference evidence="2 3" key="1">
    <citation type="submission" date="2018-09" db="EMBL/GenBank/DDBJ databases">
        <title>Phylogeny of the Shewanellaceae, and recommendation for two new genera, Pseudoshewanella and Parashewanella.</title>
        <authorList>
            <person name="Wang G."/>
        </authorList>
    </citation>
    <scope>NUCLEOTIDE SEQUENCE [LARGE SCALE GENOMIC DNA]</scope>
    <source>
        <strain evidence="2 3">C51</strain>
    </source>
</reference>
<dbReference type="EMBL" id="QZEI01000067">
    <property type="protein sequence ID" value="RLV58516.1"/>
    <property type="molecule type" value="Genomic_DNA"/>
</dbReference>
<dbReference type="AlphaFoldDB" id="A0A3L8PT49"/>
<dbReference type="RefSeq" id="WP_121840153.1">
    <property type="nucleotide sequence ID" value="NZ_ML014816.1"/>
</dbReference>
<evidence type="ECO:0000313" key="2">
    <source>
        <dbReference type="EMBL" id="RLV58516.1"/>
    </source>
</evidence>
<evidence type="ECO:0000313" key="3">
    <source>
        <dbReference type="Proteomes" id="UP000281474"/>
    </source>
</evidence>
<name>A0A3L8PT49_9GAMM</name>
<accession>A0A3L8PT49</accession>
<protein>
    <submittedName>
        <fullName evidence="2">Uncharacterized protein</fullName>
    </submittedName>
</protein>
<proteinExistence type="predicted"/>
<feature type="signal peptide" evidence="1">
    <location>
        <begin position="1"/>
        <end position="19"/>
    </location>
</feature>
<keyword evidence="1" id="KW-0732">Signal</keyword>